<proteinExistence type="predicted"/>
<accession>A0A8H9UYI3</accession>
<dbReference type="RefSeq" id="WP_338837586.1">
    <property type="nucleotide sequence ID" value="NZ_CP148608.1"/>
</dbReference>
<dbReference type="EMBL" id="DACTCB010000022">
    <property type="protein sequence ID" value="HAT4309045.1"/>
    <property type="molecule type" value="Genomic_DNA"/>
</dbReference>
<dbReference type="Proteomes" id="UP000859547">
    <property type="component" value="Unassembled WGS sequence"/>
</dbReference>
<evidence type="ECO:0000313" key="1">
    <source>
        <dbReference type="EMBL" id="HAT4309045.1"/>
    </source>
</evidence>
<protein>
    <recommendedName>
        <fullName evidence="2">Phage tail protein</fullName>
    </recommendedName>
</protein>
<name>A0A8H9UYI3_CLOPF</name>
<reference evidence="1" key="2">
    <citation type="submission" date="2020-07" db="EMBL/GenBank/DDBJ databases">
        <authorList>
            <consortium name="NCBI Pathogen Detection Project"/>
        </authorList>
    </citation>
    <scope>NUCLEOTIDE SEQUENCE</scope>
    <source>
        <strain evidence="1">C8</strain>
    </source>
</reference>
<comment type="caution">
    <text evidence="1">The sequence shown here is derived from an EMBL/GenBank/DDBJ whole genome shotgun (WGS) entry which is preliminary data.</text>
</comment>
<sequence>MAKSIRNRTVVADYLKVEEEFVFMGTGFTDINESPNAKTNKKQYVNDKSPTSSIVSYESEFPYETDQIRDEKAIDFICDIGELHKTGSESETEYIRVDLDKPGTADNTFRARKFNVAVQVDDLNSKDGEMTAKGKLLTRGDLEVGTFNTQSKEFTKGFTPKVG</sequence>
<organism evidence="1">
    <name type="scientific">Clostridium perfringens</name>
    <dbReference type="NCBI Taxonomy" id="1502"/>
    <lineage>
        <taxon>Bacteria</taxon>
        <taxon>Bacillati</taxon>
        <taxon>Bacillota</taxon>
        <taxon>Clostridia</taxon>
        <taxon>Eubacteriales</taxon>
        <taxon>Clostridiaceae</taxon>
        <taxon>Clostridium</taxon>
    </lineage>
</organism>
<dbReference type="AlphaFoldDB" id="A0A8H9UYI3"/>
<gene>
    <name evidence="1" type="ORF">I9080_002889</name>
</gene>
<evidence type="ECO:0008006" key="2">
    <source>
        <dbReference type="Google" id="ProtNLM"/>
    </source>
</evidence>
<reference evidence="1" key="1">
    <citation type="journal article" date="2018" name="Genome Biol.">
        <title>SKESA: strategic k-mer extension for scrupulous assemblies.</title>
        <authorList>
            <person name="Souvorov A."/>
            <person name="Agarwala R."/>
            <person name="Lipman D.J."/>
        </authorList>
    </citation>
    <scope>NUCLEOTIDE SEQUENCE</scope>
    <source>
        <strain evidence="1">C8</strain>
    </source>
</reference>